<organism evidence="2 3">
    <name type="scientific">Trifolium medium</name>
    <dbReference type="NCBI Taxonomy" id="97028"/>
    <lineage>
        <taxon>Eukaryota</taxon>
        <taxon>Viridiplantae</taxon>
        <taxon>Streptophyta</taxon>
        <taxon>Embryophyta</taxon>
        <taxon>Tracheophyta</taxon>
        <taxon>Spermatophyta</taxon>
        <taxon>Magnoliopsida</taxon>
        <taxon>eudicotyledons</taxon>
        <taxon>Gunneridae</taxon>
        <taxon>Pentapetalae</taxon>
        <taxon>rosids</taxon>
        <taxon>fabids</taxon>
        <taxon>Fabales</taxon>
        <taxon>Fabaceae</taxon>
        <taxon>Papilionoideae</taxon>
        <taxon>50 kb inversion clade</taxon>
        <taxon>NPAAA clade</taxon>
        <taxon>Hologalegina</taxon>
        <taxon>IRL clade</taxon>
        <taxon>Trifolieae</taxon>
        <taxon>Trifolium</taxon>
    </lineage>
</organism>
<dbReference type="AlphaFoldDB" id="A0A392NV62"/>
<evidence type="ECO:0000256" key="1">
    <source>
        <dbReference type="SAM" id="MobiDB-lite"/>
    </source>
</evidence>
<dbReference type="Proteomes" id="UP000265520">
    <property type="component" value="Unassembled WGS sequence"/>
</dbReference>
<evidence type="ECO:0000313" key="3">
    <source>
        <dbReference type="Proteomes" id="UP000265520"/>
    </source>
</evidence>
<keyword evidence="3" id="KW-1185">Reference proteome</keyword>
<feature type="compositionally biased region" description="Polar residues" evidence="1">
    <location>
        <begin position="23"/>
        <end position="36"/>
    </location>
</feature>
<protein>
    <submittedName>
        <fullName evidence="2">Uncharacterized protein</fullName>
    </submittedName>
</protein>
<evidence type="ECO:0000313" key="2">
    <source>
        <dbReference type="EMBL" id="MCI03100.1"/>
    </source>
</evidence>
<feature type="compositionally biased region" description="Basic and acidic residues" evidence="1">
    <location>
        <begin position="37"/>
        <end position="47"/>
    </location>
</feature>
<accession>A0A392NV62</accession>
<feature type="compositionally biased region" description="Basic and acidic residues" evidence="1">
    <location>
        <begin position="1"/>
        <end position="10"/>
    </location>
</feature>
<dbReference type="EMBL" id="LXQA010051200">
    <property type="protein sequence ID" value="MCI03100.1"/>
    <property type="molecule type" value="Genomic_DNA"/>
</dbReference>
<proteinExistence type="predicted"/>
<feature type="region of interest" description="Disordered" evidence="1">
    <location>
        <begin position="1"/>
        <end position="71"/>
    </location>
</feature>
<reference evidence="2 3" key="1">
    <citation type="journal article" date="2018" name="Front. Plant Sci.">
        <title>Red Clover (Trifolium pratense) and Zigzag Clover (T. medium) - A Picture of Genomic Similarities and Differences.</title>
        <authorList>
            <person name="Dluhosova J."/>
            <person name="Istvanek J."/>
            <person name="Nedelnik J."/>
            <person name="Repkova J."/>
        </authorList>
    </citation>
    <scope>NUCLEOTIDE SEQUENCE [LARGE SCALE GENOMIC DNA]</scope>
    <source>
        <strain evidence="3">cv. 10/8</strain>
        <tissue evidence="2">Leaf</tissue>
    </source>
</reference>
<comment type="caution">
    <text evidence="2">The sequence shown here is derived from an EMBL/GenBank/DDBJ whole genome shotgun (WGS) entry which is preliminary data.</text>
</comment>
<feature type="non-terminal residue" evidence="2">
    <location>
        <position position="1"/>
    </location>
</feature>
<name>A0A392NV62_9FABA</name>
<sequence>EEINRKEPQDKLNNGESSEDNSTHQISQEAATSESTKQIDKVETVEHMDEESRDLVDDKMPSTEVVEEELPQPQFTKLTVRDKETIEGHTEDS</sequence>